<dbReference type="AlphaFoldDB" id="A0A382X5J9"/>
<dbReference type="InterPro" id="IPR010870">
    <property type="entry name" value="Porin_O/P"/>
</dbReference>
<dbReference type="InterPro" id="IPR023614">
    <property type="entry name" value="Porin_dom_sf"/>
</dbReference>
<accession>A0A382X5J9</accession>
<dbReference type="Gene3D" id="2.40.160.10">
    <property type="entry name" value="Porin"/>
    <property type="match status" value="1"/>
</dbReference>
<evidence type="ECO:0008006" key="2">
    <source>
        <dbReference type="Google" id="ProtNLM"/>
    </source>
</evidence>
<sequence>GHFKEPLRLEALTSSKYITFMERALPIAMSAERNTGAMYHTTFGEKISLQTGVFREGDSFGNDKESTNNVNITSRITYLAINDGNKLLHLGVANSIRKNAEKTYGFSARAENHLGNKLTSVSFDNVDETNILGGEFAYVNGSLFLQGEYLQTTVSGINETELSSYYGQISYFLTGERRTYKNSLSGFGSVKPNNNYGENGWGAIELAVRLSSMDLTTANAGTLEDFTVGINWYLNPNTRIMLNYVMGEMINGEKIITENAVMMRVQLGF</sequence>
<reference evidence="1" key="1">
    <citation type="submission" date="2018-05" db="EMBL/GenBank/DDBJ databases">
        <authorList>
            <person name="Lanie J.A."/>
            <person name="Ng W.-L."/>
            <person name="Kazmierczak K.M."/>
            <person name="Andrzejewski T.M."/>
            <person name="Davidsen T.M."/>
            <person name="Wayne K.J."/>
            <person name="Tettelin H."/>
            <person name="Glass J.I."/>
            <person name="Rusch D."/>
            <person name="Podicherti R."/>
            <person name="Tsui H.-C.T."/>
            <person name="Winkler M.E."/>
        </authorList>
    </citation>
    <scope>NUCLEOTIDE SEQUENCE</scope>
</reference>
<dbReference type="Pfam" id="PF07396">
    <property type="entry name" value="Porin_O_P"/>
    <property type="match status" value="1"/>
</dbReference>
<organism evidence="1">
    <name type="scientific">marine metagenome</name>
    <dbReference type="NCBI Taxonomy" id="408172"/>
    <lineage>
        <taxon>unclassified sequences</taxon>
        <taxon>metagenomes</taxon>
        <taxon>ecological metagenomes</taxon>
    </lineage>
</organism>
<proteinExistence type="predicted"/>
<name>A0A382X5J9_9ZZZZ</name>
<feature type="non-terminal residue" evidence="1">
    <location>
        <position position="1"/>
    </location>
</feature>
<gene>
    <name evidence="1" type="ORF">METZ01_LOCUS419206</name>
</gene>
<protein>
    <recommendedName>
        <fullName evidence="2">Porin domain-containing protein</fullName>
    </recommendedName>
</protein>
<dbReference type="EMBL" id="UINC01165131">
    <property type="protein sequence ID" value="SVD66352.1"/>
    <property type="molecule type" value="Genomic_DNA"/>
</dbReference>
<evidence type="ECO:0000313" key="1">
    <source>
        <dbReference type="EMBL" id="SVD66352.1"/>
    </source>
</evidence>
<dbReference type="SUPFAM" id="SSF56935">
    <property type="entry name" value="Porins"/>
    <property type="match status" value="1"/>
</dbReference>